<sequence length="66" mass="7206">MRRILGLLLFVVCPLGSYAQSPDSSFESFYEQGIAIINSGTIEEAIEWLGGIEPEPSNDMAMLNLA</sequence>
<feature type="chain" id="PRO_5044192533" description="Tetratricopeptide repeat protein" evidence="1">
    <location>
        <begin position="20"/>
        <end position="66"/>
    </location>
</feature>
<evidence type="ECO:0008006" key="3">
    <source>
        <dbReference type="Google" id="ProtNLM"/>
    </source>
</evidence>
<name>A0AB38YHU0_9GAMM</name>
<dbReference type="EMBL" id="CP101717">
    <property type="protein sequence ID" value="WLD58897.1"/>
    <property type="molecule type" value="Genomic_DNA"/>
</dbReference>
<dbReference type="AlphaFoldDB" id="A0AB38YHU0"/>
<evidence type="ECO:0000256" key="1">
    <source>
        <dbReference type="SAM" id="SignalP"/>
    </source>
</evidence>
<dbReference type="RefSeq" id="WP_304996185.1">
    <property type="nucleotide sequence ID" value="NZ_CP101717.1"/>
</dbReference>
<feature type="signal peptide" evidence="1">
    <location>
        <begin position="1"/>
        <end position="19"/>
    </location>
</feature>
<keyword evidence="1" id="KW-0732">Signal</keyword>
<organism evidence="2">
    <name type="scientific">Salinispirillum sp. LH 10-3-1</name>
    <dbReference type="NCBI Taxonomy" id="2952525"/>
    <lineage>
        <taxon>Bacteria</taxon>
        <taxon>Pseudomonadati</taxon>
        <taxon>Pseudomonadota</taxon>
        <taxon>Gammaproteobacteria</taxon>
        <taxon>Oceanospirillales</taxon>
        <taxon>Saccharospirillaceae</taxon>
        <taxon>Salinispirillum</taxon>
    </lineage>
</organism>
<gene>
    <name evidence="2" type="ORF">NFC81_03675</name>
</gene>
<protein>
    <recommendedName>
        <fullName evidence="3">Tetratricopeptide repeat protein</fullName>
    </recommendedName>
</protein>
<evidence type="ECO:0000313" key="2">
    <source>
        <dbReference type="EMBL" id="WLD58897.1"/>
    </source>
</evidence>
<reference evidence="2" key="1">
    <citation type="submission" date="2022-07" db="EMBL/GenBank/DDBJ databases">
        <title>Complete genome sequence of Salinispirillum sp. LH10-3-1 capable of multiple carbohydrate inversion isolated from a soda lake.</title>
        <authorList>
            <person name="Liu J."/>
            <person name="Zhai Y."/>
            <person name="Zhang H."/>
            <person name="Yang H."/>
            <person name="Qu J."/>
            <person name="Li J."/>
        </authorList>
    </citation>
    <scope>NUCLEOTIDE SEQUENCE</scope>
    <source>
        <strain evidence="2">LH 10-3-1</strain>
    </source>
</reference>
<proteinExistence type="predicted"/>
<accession>A0AB38YHU0</accession>